<organism evidence="1 2">
    <name type="scientific">Pelagibacterium luteolum</name>
    <dbReference type="NCBI Taxonomy" id="440168"/>
    <lineage>
        <taxon>Bacteria</taxon>
        <taxon>Pseudomonadati</taxon>
        <taxon>Pseudomonadota</taxon>
        <taxon>Alphaproteobacteria</taxon>
        <taxon>Hyphomicrobiales</taxon>
        <taxon>Devosiaceae</taxon>
        <taxon>Pelagibacterium</taxon>
    </lineage>
</organism>
<accession>A0A1G7THQ7</accession>
<dbReference type="Proteomes" id="UP000199495">
    <property type="component" value="Unassembled WGS sequence"/>
</dbReference>
<evidence type="ECO:0000313" key="1">
    <source>
        <dbReference type="EMBL" id="SDG34843.1"/>
    </source>
</evidence>
<sequence length="174" mass="19124">MATQIKAHRMVQDPMMTDSEYYHQRANKPGPNVGKVMVEENLTTRIGGLARIRDRLGHHERAAEDFKNGYEQMYGNGAPAADAGRTQVDTSPIAHDSGMAAKMDRGVKISRAIEGLGKDRANLVIAVIVLCIPIKEIARTPHSRDCKSTTAELMQALDILAQRWGYLTAHSKAS</sequence>
<name>A0A1G7THQ7_9HYPH</name>
<dbReference type="STRING" id="440168.SAMN04487974_102137"/>
<keyword evidence="2" id="KW-1185">Reference proteome</keyword>
<evidence type="ECO:0000313" key="2">
    <source>
        <dbReference type="Proteomes" id="UP000199495"/>
    </source>
</evidence>
<dbReference type="AlphaFoldDB" id="A0A1G7THQ7"/>
<proteinExistence type="predicted"/>
<gene>
    <name evidence="1" type="ORF">SAMN04487974_102137</name>
</gene>
<dbReference type="EMBL" id="FNCS01000002">
    <property type="protein sequence ID" value="SDG34843.1"/>
    <property type="molecule type" value="Genomic_DNA"/>
</dbReference>
<protein>
    <submittedName>
        <fullName evidence="1">Uncharacterized protein</fullName>
    </submittedName>
</protein>
<reference evidence="1 2" key="1">
    <citation type="submission" date="2016-10" db="EMBL/GenBank/DDBJ databases">
        <authorList>
            <person name="de Groot N.N."/>
        </authorList>
    </citation>
    <scope>NUCLEOTIDE SEQUENCE [LARGE SCALE GENOMIC DNA]</scope>
    <source>
        <strain evidence="1 2">CGMCC 1.10267</strain>
    </source>
</reference>